<reference evidence="9 11" key="2">
    <citation type="submission" date="2021-01" db="EMBL/GenBank/DDBJ databases">
        <title>Biogeographic distribution of Paracoccus.</title>
        <authorList>
            <person name="Hollensteiner J."/>
            <person name="Leineberger J."/>
            <person name="Brinkhoff T."/>
            <person name="Daniel R."/>
        </authorList>
    </citation>
    <scope>NUCLEOTIDE SEQUENCE [LARGE SCALE GENOMIC DNA]</scope>
    <source>
        <strain evidence="9 11">DSM 18447</strain>
    </source>
</reference>
<proteinExistence type="inferred from homology"/>
<dbReference type="Gene3D" id="3.40.309.10">
    <property type="entry name" value="Aldehyde Dehydrogenase, Chain A, domain 2"/>
    <property type="match status" value="1"/>
</dbReference>
<dbReference type="InterPro" id="IPR016162">
    <property type="entry name" value="Ald_DH_N"/>
</dbReference>
<evidence type="ECO:0000259" key="7">
    <source>
        <dbReference type="Pfam" id="PF00171"/>
    </source>
</evidence>
<evidence type="ECO:0000256" key="2">
    <source>
        <dbReference type="ARBA" id="ARBA00022857"/>
    </source>
</evidence>
<dbReference type="InterPro" id="IPR015590">
    <property type="entry name" value="Aldehyde_DH_dom"/>
</dbReference>
<dbReference type="Pfam" id="PF00171">
    <property type="entry name" value="Aldedh"/>
    <property type="match status" value="1"/>
</dbReference>
<evidence type="ECO:0000256" key="5">
    <source>
        <dbReference type="PROSITE-ProRule" id="PRU10007"/>
    </source>
</evidence>
<dbReference type="InterPro" id="IPR029510">
    <property type="entry name" value="Ald_DH_CS_GLU"/>
</dbReference>
<dbReference type="RefSeq" id="WP_076527061.1">
    <property type="nucleotide sequence ID" value="NZ_CP067140.1"/>
</dbReference>
<evidence type="ECO:0000313" key="11">
    <source>
        <dbReference type="Proteomes" id="UP001215549"/>
    </source>
</evidence>
<dbReference type="Proteomes" id="UP001215549">
    <property type="component" value="Chromosome"/>
</dbReference>
<dbReference type="AlphaFoldDB" id="A0AA45W679"/>
<accession>A0AA45W679</accession>
<dbReference type="CDD" id="cd07105">
    <property type="entry name" value="ALDH_SaliADH"/>
    <property type="match status" value="1"/>
</dbReference>
<protein>
    <submittedName>
        <fullName evidence="8 9">Aldehyde dehydrogenase</fullName>
    </submittedName>
</protein>
<comment type="similarity">
    <text evidence="1 6">Belongs to the aldehyde dehydrogenase family.</text>
</comment>
<dbReference type="PANTHER" id="PTHR42986">
    <property type="entry name" value="BENZALDEHYDE DEHYDROGENASE YFMT"/>
    <property type="match status" value="1"/>
</dbReference>
<feature type="domain" description="Aldehyde dehydrogenase" evidence="7">
    <location>
        <begin position="20"/>
        <end position="472"/>
    </location>
</feature>
<dbReference type="Proteomes" id="UP000186216">
    <property type="component" value="Unassembled WGS sequence"/>
</dbReference>
<dbReference type="SUPFAM" id="SSF53720">
    <property type="entry name" value="ALDH-like"/>
    <property type="match status" value="1"/>
</dbReference>
<evidence type="ECO:0000256" key="6">
    <source>
        <dbReference type="RuleBase" id="RU003345"/>
    </source>
</evidence>
<sequence length="483" mass="50891">MKIDMLIGGESVGAVANGEFVRRNPVSGDVVTTAPAAKSEDVDRAVEAASGAFNDWSKTSPTQRRSILLKVAEAFDAAGADFMKTASRETGATKIWLGFNVKIAAGMIREAAAMTTQITGEIIPSDKPGSLAMAVRRPVGIMVGMAPWNAPIILAVRAVVMPIACGNTVVLKASERCPGTHRMIAEIFERGGLPKGVLNVVTHSAEDAPEIVSSLIAHPNVKRINFTGSTRVGKIIASEAAKYLKPVLLELGGKAPLIVLKDADIDAAVNAAAFGAFMNQGQICMSTERIIVDESIADEFVSRFAAKADSLSFGDSAIADVVLGSVVDTDIMDRVRHLVDDAVRKGAQVVAGEVPANGTIMGATVVDKVSADMELYGEESFGPVVAVMRARDADHAIQLANDNAYGLAAAVFGSDITESIRVAEAIESGICHINGPTVADEAQMPFGGIKDSGYGKFGGQQGVDQFTELRWITIENPHQHYPF</sequence>
<dbReference type="GO" id="GO:0016620">
    <property type="term" value="F:oxidoreductase activity, acting on the aldehyde or oxo group of donors, NAD or NADP as acceptor"/>
    <property type="evidence" value="ECO:0007669"/>
    <property type="project" value="InterPro"/>
</dbReference>
<keyword evidence="3 6" id="KW-0560">Oxidoreductase</keyword>
<name>A0AA45W679_9RHOB</name>
<dbReference type="Gene3D" id="3.40.605.10">
    <property type="entry name" value="Aldehyde Dehydrogenase, Chain A, domain 1"/>
    <property type="match status" value="1"/>
</dbReference>
<keyword evidence="2" id="KW-0521">NADP</keyword>
<evidence type="ECO:0000256" key="4">
    <source>
        <dbReference type="ARBA" id="ARBA00023027"/>
    </source>
</evidence>
<feature type="active site" evidence="5">
    <location>
        <position position="250"/>
    </location>
</feature>
<dbReference type="FunFam" id="3.40.605.10:FF:000012">
    <property type="entry name" value="NAD-dependent succinate-semialdehyde dehydrogenase"/>
    <property type="match status" value="1"/>
</dbReference>
<dbReference type="FunFam" id="3.40.309.10:FF:000010">
    <property type="entry name" value="Gamma-aminobutyraldehyde dehydrogenase"/>
    <property type="match status" value="1"/>
</dbReference>
<dbReference type="PANTHER" id="PTHR42986:SF1">
    <property type="entry name" value="BENZALDEHYDE DEHYDROGENASE YFMT"/>
    <property type="match status" value="1"/>
</dbReference>
<organism evidence="8 10">
    <name type="scientific">Paracoccus saliphilus</name>
    <dbReference type="NCBI Taxonomy" id="405559"/>
    <lineage>
        <taxon>Bacteria</taxon>
        <taxon>Pseudomonadati</taxon>
        <taxon>Pseudomonadota</taxon>
        <taxon>Alphaproteobacteria</taxon>
        <taxon>Rhodobacterales</taxon>
        <taxon>Paracoccaceae</taxon>
        <taxon>Paracoccus</taxon>
    </lineage>
</organism>
<keyword evidence="11" id="KW-1185">Reference proteome</keyword>
<dbReference type="EMBL" id="CP067140">
    <property type="protein sequence ID" value="WCR01517.1"/>
    <property type="molecule type" value="Genomic_DNA"/>
</dbReference>
<dbReference type="PROSITE" id="PS00687">
    <property type="entry name" value="ALDEHYDE_DEHYDR_GLU"/>
    <property type="match status" value="1"/>
</dbReference>
<evidence type="ECO:0000313" key="9">
    <source>
        <dbReference type="EMBL" id="WCR01517.1"/>
    </source>
</evidence>
<gene>
    <name evidence="9" type="ORF">JHX88_11215</name>
    <name evidence="8" type="ORF">SAMN05421772_111125</name>
</gene>
<dbReference type="EMBL" id="FTOU01000011">
    <property type="protein sequence ID" value="SIS99352.1"/>
    <property type="molecule type" value="Genomic_DNA"/>
</dbReference>
<keyword evidence="4" id="KW-0520">NAD</keyword>
<reference evidence="8 10" key="1">
    <citation type="submission" date="2017-01" db="EMBL/GenBank/DDBJ databases">
        <authorList>
            <person name="Varghese N."/>
            <person name="Submissions S."/>
        </authorList>
    </citation>
    <scope>NUCLEOTIDE SEQUENCE [LARGE SCALE GENOMIC DNA]</scope>
    <source>
        <strain evidence="8 10">DSM 18447</strain>
    </source>
</reference>
<evidence type="ECO:0000256" key="1">
    <source>
        <dbReference type="ARBA" id="ARBA00009986"/>
    </source>
</evidence>
<dbReference type="InterPro" id="IPR016161">
    <property type="entry name" value="Ald_DH/histidinol_DH"/>
</dbReference>
<evidence type="ECO:0000256" key="3">
    <source>
        <dbReference type="ARBA" id="ARBA00023002"/>
    </source>
</evidence>
<evidence type="ECO:0000313" key="8">
    <source>
        <dbReference type="EMBL" id="SIS99352.1"/>
    </source>
</evidence>
<dbReference type="InterPro" id="IPR016163">
    <property type="entry name" value="Ald_DH_C"/>
</dbReference>
<evidence type="ECO:0000313" key="10">
    <source>
        <dbReference type="Proteomes" id="UP000186216"/>
    </source>
</evidence>